<proteinExistence type="predicted"/>
<accession>A0ABU6QQX8</accession>
<name>A0ABU6QQX8_9FABA</name>
<evidence type="ECO:0000313" key="3">
    <source>
        <dbReference type="Proteomes" id="UP001341840"/>
    </source>
</evidence>
<gene>
    <name evidence="2" type="ORF">PIB30_071327</name>
</gene>
<comment type="caution">
    <text evidence="2">The sequence shown here is derived from an EMBL/GenBank/DDBJ whole genome shotgun (WGS) entry which is preliminary data.</text>
</comment>
<protein>
    <recommendedName>
        <fullName evidence="4">Transposase</fullName>
    </recommendedName>
</protein>
<organism evidence="2 3">
    <name type="scientific">Stylosanthes scabra</name>
    <dbReference type="NCBI Taxonomy" id="79078"/>
    <lineage>
        <taxon>Eukaryota</taxon>
        <taxon>Viridiplantae</taxon>
        <taxon>Streptophyta</taxon>
        <taxon>Embryophyta</taxon>
        <taxon>Tracheophyta</taxon>
        <taxon>Spermatophyta</taxon>
        <taxon>Magnoliopsida</taxon>
        <taxon>eudicotyledons</taxon>
        <taxon>Gunneridae</taxon>
        <taxon>Pentapetalae</taxon>
        <taxon>rosids</taxon>
        <taxon>fabids</taxon>
        <taxon>Fabales</taxon>
        <taxon>Fabaceae</taxon>
        <taxon>Papilionoideae</taxon>
        <taxon>50 kb inversion clade</taxon>
        <taxon>dalbergioids sensu lato</taxon>
        <taxon>Dalbergieae</taxon>
        <taxon>Pterocarpus clade</taxon>
        <taxon>Stylosanthes</taxon>
    </lineage>
</organism>
<sequence>MKQQAVKKLLAAEYNKKIKKRDLEKGDLELRRADIGSKNAVQGKLGANWVVEALGKGAYKLSTIEDGNKRRIRAFKKMPKSLGALLESGIQITQRETLKADEPNSAAPPRTDHPGDEMHINIESFAKNEKSSKQEIYMQKSPTERGPRIEY</sequence>
<feature type="region of interest" description="Disordered" evidence="1">
    <location>
        <begin position="95"/>
        <end position="117"/>
    </location>
</feature>
<feature type="region of interest" description="Disordered" evidence="1">
    <location>
        <begin position="129"/>
        <end position="151"/>
    </location>
</feature>
<evidence type="ECO:0000313" key="2">
    <source>
        <dbReference type="EMBL" id="MED6113494.1"/>
    </source>
</evidence>
<evidence type="ECO:0008006" key="4">
    <source>
        <dbReference type="Google" id="ProtNLM"/>
    </source>
</evidence>
<keyword evidence="3" id="KW-1185">Reference proteome</keyword>
<evidence type="ECO:0000256" key="1">
    <source>
        <dbReference type="SAM" id="MobiDB-lite"/>
    </source>
</evidence>
<reference evidence="2 3" key="1">
    <citation type="journal article" date="2023" name="Plants (Basel)">
        <title>Bridging the Gap: Combining Genomics and Transcriptomics Approaches to Understand Stylosanthes scabra, an Orphan Legume from the Brazilian Caatinga.</title>
        <authorList>
            <person name="Ferreira-Neto J.R.C."/>
            <person name="da Silva M.D."/>
            <person name="Binneck E."/>
            <person name="de Melo N.F."/>
            <person name="da Silva R.H."/>
            <person name="de Melo A.L.T.M."/>
            <person name="Pandolfi V."/>
            <person name="Bustamante F.O."/>
            <person name="Brasileiro-Vidal A.C."/>
            <person name="Benko-Iseppon A.M."/>
        </authorList>
    </citation>
    <scope>NUCLEOTIDE SEQUENCE [LARGE SCALE GENOMIC DNA]</scope>
    <source>
        <tissue evidence="2">Leaves</tissue>
    </source>
</reference>
<dbReference type="Proteomes" id="UP001341840">
    <property type="component" value="Unassembled WGS sequence"/>
</dbReference>
<dbReference type="EMBL" id="JASCZI010000822">
    <property type="protein sequence ID" value="MED6113494.1"/>
    <property type="molecule type" value="Genomic_DNA"/>
</dbReference>
<feature type="compositionally biased region" description="Basic and acidic residues" evidence="1">
    <location>
        <begin position="142"/>
        <end position="151"/>
    </location>
</feature>